<evidence type="ECO:0000256" key="2">
    <source>
        <dbReference type="ARBA" id="ARBA00022679"/>
    </source>
</evidence>
<evidence type="ECO:0000256" key="1">
    <source>
        <dbReference type="ARBA" id="ARBA00009861"/>
    </source>
</evidence>
<name>A0ABC9EWY2_9POAL</name>
<dbReference type="Pfam" id="PF02458">
    <property type="entry name" value="Transferase"/>
    <property type="match status" value="1"/>
</dbReference>
<dbReference type="PANTHER" id="PTHR31642:SF16">
    <property type="entry name" value="OS08G0543400 PROTEIN"/>
    <property type="match status" value="1"/>
</dbReference>
<proteinExistence type="inferred from homology"/>
<sequence length="433" mass="45976">MKSMESNKQVQVIESSFVAPREATPTKGLWLSPLDLAATRGHTPLVYLYRSGAAFIDVARLKEALAKALVPFYPFAGRLGVNGDGRVEISCNGEGALFVVARSSLMAEDVDFSRPSLQLRGMFVPRIEPSSLILATQVTFFKCGGVALGVAVHHAAVDGPSTFHFMQAWSAFSRHGDGAAATVELPCHDRTLLRARNPPIVHPGALAATCPRVALSDSPEPTATEAFTISRAQLAALKRLCGGASTFCSVGALLWRCATTARQLPPSATVRLSFPANFRRRVRPPLPSSYFGNALVSLCAASVAADVASEAAPLASVAARIAGAVARMDDVLVRSAIDHLELAGMGIRPPRGSLPETEIRIVSWLGMPLHDADFGSGSPQVVSRADSVRGGFAHVMDNVPADAGVRVVMCMKAANMDEFKRLFYANIANTSKL</sequence>
<reference evidence="5" key="1">
    <citation type="submission" date="2024-06" db="EMBL/GenBank/DDBJ databases">
        <authorList>
            <person name="Ryan C."/>
        </authorList>
    </citation>
    <scope>NUCLEOTIDE SEQUENCE [LARGE SCALE GENOMIC DNA]</scope>
</reference>
<dbReference type="InterPro" id="IPR023213">
    <property type="entry name" value="CAT-like_dom_sf"/>
</dbReference>
<keyword evidence="3" id="KW-0012">Acyltransferase</keyword>
<dbReference type="Gene3D" id="3.30.559.10">
    <property type="entry name" value="Chloramphenicol acetyltransferase-like domain"/>
    <property type="match status" value="2"/>
</dbReference>
<gene>
    <name evidence="4" type="ORF">URODEC1_LOCUS99670</name>
</gene>
<dbReference type="GO" id="GO:0016747">
    <property type="term" value="F:acyltransferase activity, transferring groups other than amino-acyl groups"/>
    <property type="evidence" value="ECO:0007669"/>
    <property type="project" value="UniProtKB-ARBA"/>
</dbReference>
<evidence type="ECO:0000313" key="4">
    <source>
        <dbReference type="EMBL" id="CAL5064796.1"/>
    </source>
</evidence>
<dbReference type="AlphaFoldDB" id="A0ABC9EWY2"/>
<evidence type="ECO:0000256" key="3">
    <source>
        <dbReference type="ARBA" id="ARBA00023315"/>
    </source>
</evidence>
<accession>A0ABC9EWY2</accession>
<keyword evidence="2" id="KW-0808">Transferase</keyword>
<dbReference type="Proteomes" id="UP001497457">
    <property type="component" value="Chromosome 5rd"/>
</dbReference>
<keyword evidence="5" id="KW-1185">Reference proteome</keyword>
<reference evidence="4 5" key="2">
    <citation type="submission" date="2024-10" db="EMBL/GenBank/DDBJ databases">
        <authorList>
            <person name="Ryan C."/>
        </authorList>
    </citation>
    <scope>NUCLEOTIDE SEQUENCE [LARGE SCALE GENOMIC DNA]</scope>
</reference>
<organism evidence="4 5">
    <name type="scientific">Urochloa decumbens</name>
    <dbReference type="NCBI Taxonomy" id="240449"/>
    <lineage>
        <taxon>Eukaryota</taxon>
        <taxon>Viridiplantae</taxon>
        <taxon>Streptophyta</taxon>
        <taxon>Embryophyta</taxon>
        <taxon>Tracheophyta</taxon>
        <taxon>Spermatophyta</taxon>
        <taxon>Magnoliopsida</taxon>
        <taxon>Liliopsida</taxon>
        <taxon>Poales</taxon>
        <taxon>Poaceae</taxon>
        <taxon>PACMAD clade</taxon>
        <taxon>Panicoideae</taxon>
        <taxon>Panicodae</taxon>
        <taxon>Paniceae</taxon>
        <taxon>Melinidinae</taxon>
        <taxon>Urochloa</taxon>
    </lineage>
</organism>
<dbReference type="InterPro" id="IPR050317">
    <property type="entry name" value="Plant_Fungal_Acyltransferase"/>
</dbReference>
<evidence type="ECO:0000313" key="5">
    <source>
        <dbReference type="Proteomes" id="UP001497457"/>
    </source>
</evidence>
<protein>
    <submittedName>
        <fullName evidence="4">Uncharacterized protein</fullName>
    </submittedName>
</protein>
<comment type="similarity">
    <text evidence="1">Belongs to the plant acyltransferase family.</text>
</comment>
<dbReference type="PANTHER" id="PTHR31642">
    <property type="entry name" value="TRICHOTHECENE 3-O-ACETYLTRANSFERASE"/>
    <property type="match status" value="1"/>
</dbReference>
<dbReference type="EMBL" id="OZ075115">
    <property type="protein sequence ID" value="CAL5064796.1"/>
    <property type="molecule type" value="Genomic_DNA"/>
</dbReference>